<dbReference type="InterPro" id="IPR015915">
    <property type="entry name" value="Kelch-typ_b-propeller"/>
</dbReference>
<sequence>MLRIDKECMCPVCLDILKDPIILSCSHNLCYECAAQLITVLSLREKDSKVFSCPICRGCTFLTSLSPECLPKNLVLKNIIESWKTAQEPSSHILCQLCVENPKYATSECITCESTLCQDCSISHLSKPRFAHHKILHLSKVKQELCMEHHLEEDLFCMTDCVKCCMKCAQFSALHNGHVILTREDAKLRLANEILQTKEILPQIYSKITTTKEEIKHQFNELEEQQQKNTNELDEVCNQLNSKVEAIRNSTKTKICKSYETLKQNLFEKIVILEGVLKQAQELSNLSDDLSLYQKSKELATIDPQLIIGDKPEVLLQFKNQSALNNLLESLCILEMKTSEIVESNKLYYLSRGSKEYVCYDLENQRVATMSIRSADIIPRWSGFVLLPNGNILITGGKPSKESGAKLAAFYLNPETGDTMPAPNMINGHSSHICLLINNEVYVLSGKNEINQTLNHCEVLNLATQSWRSIASMTYGRTCASGVHIKNFIYVFGGYQNTVNNTIERYSIEVNNWQLLPTVLPDRLWQHGCYALDSSQILIFGGEGPSDEPHRMSYVYNTTTDEFYNSASIPLTSTWLFFWLHVTRKGHMLYSINKENYILKYNIVTNTWIPLAN</sequence>
<evidence type="ECO:0000256" key="3">
    <source>
        <dbReference type="ARBA" id="ARBA00022833"/>
    </source>
</evidence>
<evidence type="ECO:0000313" key="8">
    <source>
        <dbReference type="EMBL" id="CAG9330406.1"/>
    </source>
</evidence>
<dbReference type="Proteomes" id="UP001162131">
    <property type="component" value="Unassembled WGS sequence"/>
</dbReference>
<evidence type="ECO:0000313" key="9">
    <source>
        <dbReference type="Proteomes" id="UP001162131"/>
    </source>
</evidence>
<gene>
    <name evidence="8" type="ORF">BSTOLATCC_MIC50998</name>
</gene>
<comment type="caution">
    <text evidence="8">The sequence shown here is derived from an EMBL/GenBank/DDBJ whole genome shotgun (WGS) entry which is preliminary data.</text>
</comment>
<dbReference type="EMBL" id="CAJZBQ010000051">
    <property type="protein sequence ID" value="CAG9330406.1"/>
    <property type="molecule type" value="Genomic_DNA"/>
</dbReference>
<name>A0AAU9JVJ7_9CILI</name>
<dbReference type="Pfam" id="PF15227">
    <property type="entry name" value="zf-C3HC4_4"/>
    <property type="match status" value="1"/>
</dbReference>
<protein>
    <submittedName>
        <fullName evidence="8">Uncharacterized protein</fullName>
    </submittedName>
</protein>
<dbReference type="InterPro" id="IPR001841">
    <property type="entry name" value="Znf_RING"/>
</dbReference>
<keyword evidence="2 4" id="KW-0863">Zinc-finger</keyword>
<dbReference type="Gene3D" id="2.120.10.80">
    <property type="entry name" value="Kelch-type beta propeller"/>
    <property type="match status" value="1"/>
</dbReference>
<dbReference type="InterPro" id="IPR006652">
    <property type="entry name" value="Kelch_1"/>
</dbReference>
<keyword evidence="1" id="KW-0479">Metal-binding</keyword>
<dbReference type="InterPro" id="IPR017907">
    <property type="entry name" value="Znf_RING_CS"/>
</dbReference>
<dbReference type="Gene3D" id="4.10.830.40">
    <property type="match status" value="1"/>
</dbReference>
<dbReference type="PANTHER" id="PTHR25465:SF31">
    <property type="entry name" value="RING-TYPE DOMAIN-CONTAINING PROTEIN"/>
    <property type="match status" value="1"/>
</dbReference>
<keyword evidence="5" id="KW-0175">Coiled coil</keyword>
<evidence type="ECO:0000256" key="2">
    <source>
        <dbReference type="ARBA" id="ARBA00022771"/>
    </source>
</evidence>
<dbReference type="PANTHER" id="PTHR25465">
    <property type="entry name" value="B-BOX DOMAIN CONTAINING"/>
    <property type="match status" value="1"/>
</dbReference>
<dbReference type="InterPro" id="IPR000315">
    <property type="entry name" value="Znf_B-box"/>
</dbReference>
<dbReference type="SUPFAM" id="SSF117281">
    <property type="entry name" value="Kelch motif"/>
    <property type="match status" value="1"/>
</dbReference>
<dbReference type="InterPro" id="IPR013083">
    <property type="entry name" value="Znf_RING/FYVE/PHD"/>
</dbReference>
<dbReference type="CDD" id="cd19757">
    <property type="entry name" value="Bbox1"/>
    <property type="match status" value="1"/>
</dbReference>
<evidence type="ECO:0000259" key="6">
    <source>
        <dbReference type="PROSITE" id="PS50089"/>
    </source>
</evidence>
<dbReference type="GO" id="GO:0008270">
    <property type="term" value="F:zinc ion binding"/>
    <property type="evidence" value="ECO:0007669"/>
    <property type="project" value="UniProtKB-KW"/>
</dbReference>
<proteinExistence type="predicted"/>
<dbReference type="PROSITE" id="PS50089">
    <property type="entry name" value="ZF_RING_2"/>
    <property type="match status" value="1"/>
</dbReference>
<organism evidence="8 9">
    <name type="scientific">Blepharisma stoltei</name>
    <dbReference type="NCBI Taxonomy" id="1481888"/>
    <lineage>
        <taxon>Eukaryota</taxon>
        <taxon>Sar</taxon>
        <taxon>Alveolata</taxon>
        <taxon>Ciliophora</taxon>
        <taxon>Postciliodesmatophora</taxon>
        <taxon>Heterotrichea</taxon>
        <taxon>Heterotrichida</taxon>
        <taxon>Blepharismidae</taxon>
        <taxon>Blepharisma</taxon>
    </lineage>
</organism>
<feature type="domain" description="RING-type" evidence="6">
    <location>
        <begin position="10"/>
        <end position="57"/>
    </location>
</feature>
<reference evidence="8" key="1">
    <citation type="submission" date="2021-09" db="EMBL/GenBank/DDBJ databases">
        <authorList>
            <consortium name="AG Swart"/>
            <person name="Singh M."/>
            <person name="Singh A."/>
            <person name="Seah K."/>
            <person name="Emmerich C."/>
        </authorList>
    </citation>
    <scope>NUCLEOTIDE SEQUENCE</scope>
    <source>
        <strain evidence="8">ATCC30299</strain>
    </source>
</reference>
<dbReference type="SMART" id="SM00612">
    <property type="entry name" value="Kelch"/>
    <property type="match status" value="2"/>
</dbReference>
<dbReference type="PROSITE" id="PS00518">
    <property type="entry name" value="ZF_RING_1"/>
    <property type="match status" value="1"/>
</dbReference>
<evidence type="ECO:0000256" key="1">
    <source>
        <dbReference type="ARBA" id="ARBA00022723"/>
    </source>
</evidence>
<keyword evidence="3" id="KW-0862">Zinc</keyword>
<evidence type="ECO:0000256" key="4">
    <source>
        <dbReference type="PROSITE-ProRule" id="PRU00024"/>
    </source>
</evidence>
<feature type="domain" description="B box-type" evidence="7">
    <location>
        <begin position="90"/>
        <end position="138"/>
    </location>
</feature>
<evidence type="ECO:0000256" key="5">
    <source>
        <dbReference type="SAM" id="Coils"/>
    </source>
</evidence>
<dbReference type="InterPro" id="IPR051051">
    <property type="entry name" value="E3_ubiq-ligase_TRIM/RNF"/>
</dbReference>
<keyword evidence="9" id="KW-1185">Reference proteome</keyword>
<accession>A0AAU9JVJ7</accession>
<feature type="coiled-coil region" evidence="5">
    <location>
        <begin position="205"/>
        <end position="239"/>
    </location>
</feature>
<dbReference type="SUPFAM" id="SSF57845">
    <property type="entry name" value="B-box zinc-binding domain"/>
    <property type="match status" value="1"/>
</dbReference>
<dbReference type="AlphaFoldDB" id="A0AAU9JVJ7"/>
<dbReference type="SUPFAM" id="SSF57850">
    <property type="entry name" value="RING/U-box"/>
    <property type="match status" value="1"/>
</dbReference>
<dbReference type="Gene3D" id="3.30.40.10">
    <property type="entry name" value="Zinc/RING finger domain, C3HC4 (zinc finger)"/>
    <property type="match status" value="1"/>
</dbReference>
<dbReference type="Pfam" id="PF24681">
    <property type="entry name" value="Kelch_KLHDC2_KLHL20_DRC7"/>
    <property type="match status" value="1"/>
</dbReference>
<dbReference type="SMART" id="SM00184">
    <property type="entry name" value="RING"/>
    <property type="match status" value="1"/>
</dbReference>
<evidence type="ECO:0000259" key="7">
    <source>
        <dbReference type="PROSITE" id="PS50119"/>
    </source>
</evidence>
<dbReference type="PROSITE" id="PS50119">
    <property type="entry name" value="ZF_BBOX"/>
    <property type="match status" value="1"/>
</dbReference>